<evidence type="ECO:0000313" key="20">
    <source>
        <dbReference type="Proteomes" id="UP001174909"/>
    </source>
</evidence>
<dbReference type="GO" id="GO:0015232">
    <property type="term" value="F:heme transmembrane transporter activity"/>
    <property type="evidence" value="ECO:0007669"/>
    <property type="project" value="InterPro"/>
</dbReference>
<dbReference type="Proteomes" id="UP001174909">
    <property type="component" value="Unassembled WGS sequence"/>
</dbReference>
<keyword evidence="4" id="KW-1003">Cell membrane</keyword>
<feature type="chain" id="PRO_5041301152" evidence="15">
    <location>
        <begin position="16"/>
        <end position="813"/>
    </location>
</feature>
<gene>
    <name evidence="19" type="ORF">GBAR_LOCUS1924</name>
</gene>
<evidence type="ECO:0000256" key="15">
    <source>
        <dbReference type="SAM" id="SignalP"/>
    </source>
</evidence>
<evidence type="ECO:0000256" key="3">
    <source>
        <dbReference type="ARBA" id="ARBA00010342"/>
    </source>
</evidence>
<feature type="transmembrane region" description="Helical" evidence="14">
    <location>
        <begin position="388"/>
        <end position="404"/>
    </location>
</feature>
<evidence type="ECO:0000259" key="18">
    <source>
        <dbReference type="Pfam" id="PF16327"/>
    </source>
</evidence>
<feature type="transmembrane region" description="Helical" evidence="14">
    <location>
        <begin position="261"/>
        <end position="284"/>
    </location>
</feature>
<accession>A0AA35QYP6</accession>
<feature type="transmembrane region" description="Helical" evidence="14">
    <location>
        <begin position="348"/>
        <end position="368"/>
    </location>
</feature>
<evidence type="ECO:0000256" key="8">
    <source>
        <dbReference type="ARBA" id="ARBA00022723"/>
    </source>
</evidence>
<comment type="function">
    <text evidence="13">Required for the biogenesis of c-type cytochromes. Possible subunit of a heme lyase.</text>
</comment>
<dbReference type="GO" id="GO:0046872">
    <property type="term" value="F:metal ion binding"/>
    <property type="evidence" value="ECO:0007669"/>
    <property type="project" value="UniProtKB-KW"/>
</dbReference>
<evidence type="ECO:0000256" key="10">
    <source>
        <dbReference type="ARBA" id="ARBA00022989"/>
    </source>
</evidence>
<feature type="transmembrane region" description="Helical" evidence="14">
    <location>
        <begin position="145"/>
        <end position="162"/>
    </location>
</feature>
<evidence type="ECO:0000256" key="14">
    <source>
        <dbReference type="SAM" id="Phobius"/>
    </source>
</evidence>
<feature type="transmembrane region" description="Helical" evidence="14">
    <location>
        <begin position="182"/>
        <end position="203"/>
    </location>
</feature>
<evidence type="ECO:0000256" key="7">
    <source>
        <dbReference type="ARBA" id="ARBA00022692"/>
    </source>
</evidence>
<dbReference type="InterPro" id="IPR002541">
    <property type="entry name" value="Cyt_c_assembly"/>
</dbReference>
<protein>
    <submittedName>
        <fullName evidence="19">Cytochrome c-type biogenesis protein CcmF</fullName>
    </submittedName>
</protein>
<proteinExistence type="inferred from homology"/>
<evidence type="ECO:0000313" key="19">
    <source>
        <dbReference type="EMBL" id="CAI7996672.1"/>
    </source>
</evidence>
<evidence type="ECO:0000256" key="9">
    <source>
        <dbReference type="ARBA" id="ARBA00022748"/>
    </source>
</evidence>
<dbReference type="GO" id="GO:0017004">
    <property type="term" value="P:cytochrome complex assembly"/>
    <property type="evidence" value="ECO:0007669"/>
    <property type="project" value="UniProtKB-KW"/>
</dbReference>
<feature type="transmembrane region" description="Helical" evidence="14">
    <location>
        <begin position="491"/>
        <end position="514"/>
    </location>
</feature>
<dbReference type="InterPro" id="IPR003567">
    <property type="entry name" value="Cyt_c_biogenesis"/>
</dbReference>
<feature type="transmembrane region" description="Helical" evidence="14">
    <location>
        <begin position="94"/>
        <end position="113"/>
    </location>
</feature>
<dbReference type="GO" id="GO:0005886">
    <property type="term" value="C:plasma membrane"/>
    <property type="evidence" value="ECO:0007669"/>
    <property type="project" value="UniProtKB-SubCell"/>
</dbReference>
<evidence type="ECO:0000256" key="2">
    <source>
        <dbReference type="ARBA" id="ARBA00009186"/>
    </source>
</evidence>
<keyword evidence="11" id="KW-0408">Iron</keyword>
<evidence type="ECO:0000256" key="13">
    <source>
        <dbReference type="ARBA" id="ARBA00037230"/>
    </source>
</evidence>
<dbReference type="InterPro" id="IPR038297">
    <property type="entry name" value="CcmH/CycL/NrfF/Ccl2_sf"/>
</dbReference>
<feature type="transmembrane region" description="Helical" evidence="14">
    <location>
        <begin position="534"/>
        <end position="553"/>
    </location>
</feature>
<dbReference type="PRINTS" id="PR01411">
    <property type="entry name" value="CCMFBIOGNSIS"/>
</dbReference>
<feature type="signal peptide" evidence="15">
    <location>
        <begin position="1"/>
        <end position="15"/>
    </location>
</feature>
<feature type="transmembrane region" description="Helical" evidence="14">
    <location>
        <begin position="565"/>
        <end position="584"/>
    </location>
</feature>
<feature type="domain" description="CcmH/CycL/Ccl2/NrfF N-terminal" evidence="17">
    <location>
        <begin position="9"/>
        <end position="122"/>
    </location>
</feature>
<comment type="subcellular location">
    <subcellularLocation>
        <location evidence="1">Cell inner membrane</location>
        <topology evidence="1">Multi-pass membrane protein</topology>
    </subcellularLocation>
</comment>
<dbReference type="InterPro" id="IPR003568">
    <property type="entry name" value="Cyt_c_biogenesis_CcmF"/>
</dbReference>
<sequence length="813" mass="88715">MALILALILAAPVHGQSADEALEKEAQSIDRMIMCPVCPAETIDQAQVEISFQMRAVVREMLAEGKTREDILGYFVDRYGPDILAAPPKSGANLLAWILPIVGVAAGLAGVFLRQAESRKLTSGLEVQRAGQNANRKAVPRMGDLGAISLWLALALAAYSSVGSVAGKMRGSAALAESAQAAMYATMVVLFVSTLSLVVAFIGRDFEIAYVARHSDLAMPDKFTWVAFYAGNEGSLLYIAMVLSAMAAIAVWRAPEKVRDALPYTTGVMMLVLTFFLAVTAVMANPFEKLPFVPADGEGINPLLTHFGMFFHPPALMAGLVGITIPFSFALGSLLARKTGDEWVDPGRVWGIFTWALLASGLLLGSWWAYTILGWGGYWFWDPVENAAFMPWLALTAFIHSIMVQKRRGMFRMWNIALINIAFGLALYGMFMNRGGSVPSVHSFGASSLGWVFLLFLAVGVIVPFVVFFWRYPLLKSAQNLDSMLSREAAFLVNNLLLLAIAFVTLWGTVYPLISRLTSGEEITVARPFYDQVNGPLMLGLLFLMGIGPMLPWRRANWASIRRALAVPAGVAVIAVVVLLAVGLRKEYALVAYGLAAFVATGILMEWFRGARARARALSSGDRSVARHIQEHASAFVQLIWANRPRYGGYIVHLSVLMVALGIVGTSFFSSQKDVVLSPGETATIENYEIRYMGTTLIPFGNRTEYISSVEVYRDGEMLDTFSPNRAFYPSFNMASTRAAIRSTPVEDFYVVPSENLPDGDVGFRLLVNPLIWWMWVAGPVMVLGTIIALWPEPSRLPARVPSGVTAAASLGR</sequence>
<dbReference type="PRINTS" id="PR01410">
    <property type="entry name" value="CCBIOGENESIS"/>
</dbReference>
<evidence type="ECO:0000256" key="12">
    <source>
        <dbReference type="ARBA" id="ARBA00023136"/>
    </source>
</evidence>
<evidence type="ECO:0000256" key="1">
    <source>
        <dbReference type="ARBA" id="ARBA00004429"/>
    </source>
</evidence>
<feature type="domain" description="Cytochrome c assembly protein" evidence="16">
    <location>
        <begin position="233"/>
        <end position="431"/>
    </location>
</feature>
<keyword evidence="15" id="KW-0732">Signal</keyword>
<name>A0AA35QYP6_GEOBA</name>
<feature type="transmembrane region" description="Helical" evidence="14">
    <location>
        <begin position="451"/>
        <end position="470"/>
    </location>
</feature>
<dbReference type="Pfam" id="PF03918">
    <property type="entry name" value="CcmH"/>
    <property type="match status" value="1"/>
</dbReference>
<feature type="transmembrane region" description="Helical" evidence="14">
    <location>
        <begin position="411"/>
        <end position="431"/>
    </location>
</feature>
<reference evidence="19" key="1">
    <citation type="submission" date="2023-03" db="EMBL/GenBank/DDBJ databases">
        <authorList>
            <person name="Steffen K."/>
            <person name="Cardenas P."/>
        </authorList>
    </citation>
    <scope>NUCLEOTIDE SEQUENCE</scope>
</reference>
<keyword evidence="12 14" id="KW-0472">Membrane</keyword>
<comment type="similarity">
    <text evidence="3">Belongs to the CcmH/CycL/Ccl2/NrfF family.</text>
</comment>
<feature type="domain" description="Cytochrome c-type biogenesis protein CcmF C-terminal" evidence="18">
    <location>
        <begin position="454"/>
        <end position="790"/>
    </location>
</feature>
<evidence type="ECO:0000256" key="6">
    <source>
        <dbReference type="ARBA" id="ARBA00022617"/>
    </source>
</evidence>
<feature type="transmembrane region" description="Helical" evidence="14">
    <location>
        <begin position="647"/>
        <end position="669"/>
    </location>
</feature>
<evidence type="ECO:0000259" key="16">
    <source>
        <dbReference type="Pfam" id="PF01578"/>
    </source>
</evidence>
<evidence type="ECO:0000256" key="11">
    <source>
        <dbReference type="ARBA" id="ARBA00023004"/>
    </source>
</evidence>
<evidence type="ECO:0000259" key="17">
    <source>
        <dbReference type="Pfam" id="PF03918"/>
    </source>
</evidence>
<dbReference type="InterPro" id="IPR032523">
    <property type="entry name" value="CcmF_C"/>
</dbReference>
<keyword evidence="6" id="KW-0349">Heme</keyword>
<feature type="transmembrane region" description="Helical" evidence="14">
    <location>
        <begin position="771"/>
        <end position="791"/>
    </location>
</feature>
<keyword evidence="10 14" id="KW-1133">Transmembrane helix</keyword>
<dbReference type="PANTHER" id="PTHR43653:SF1">
    <property type="entry name" value="CYTOCHROME C-TYPE BIOGENESIS PROTEIN CCMF"/>
    <property type="match status" value="1"/>
</dbReference>
<keyword evidence="7 14" id="KW-0812">Transmembrane</keyword>
<organism evidence="19 20">
    <name type="scientific">Geodia barretti</name>
    <name type="common">Barrett's horny sponge</name>
    <dbReference type="NCBI Taxonomy" id="519541"/>
    <lineage>
        <taxon>Eukaryota</taxon>
        <taxon>Metazoa</taxon>
        <taxon>Porifera</taxon>
        <taxon>Demospongiae</taxon>
        <taxon>Heteroscleromorpha</taxon>
        <taxon>Tetractinellida</taxon>
        <taxon>Astrophorina</taxon>
        <taxon>Geodiidae</taxon>
        <taxon>Geodia</taxon>
    </lineage>
</organism>
<comment type="similarity">
    <text evidence="2">Belongs to the CcmF/CycK/Ccl1/NrfE/CcsA family.</text>
</comment>
<evidence type="ECO:0000256" key="4">
    <source>
        <dbReference type="ARBA" id="ARBA00022475"/>
    </source>
</evidence>
<dbReference type="GO" id="GO:0020037">
    <property type="term" value="F:heme binding"/>
    <property type="evidence" value="ECO:0007669"/>
    <property type="project" value="InterPro"/>
</dbReference>
<dbReference type="CDD" id="cd16378">
    <property type="entry name" value="CcmH_N"/>
    <property type="match status" value="1"/>
</dbReference>
<dbReference type="Gene3D" id="1.10.8.640">
    <property type="entry name" value="Cytochrome C biogenesis protein"/>
    <property type="match status" value="1"/>
</dbReference>
<dbReference type="EMBL" id="CASHTH010000277">
    <property type="protein sequence ID" value="CAI7996672.1"/>
    <property type="molecule type" value="Genomic_DNA"/>
</dbReference>
<evidence type="ECO:0000256" key="5">
    <source>
        <dbReference type="ARBA" id="ARBA00022519"/>
    </source>
</evidence>
<dbReference type="Pfam" id="PF01578">
    <property type="entry name" value="Cytochrom_C_asm"/>
    <property type="match status" value="1"/>
</dbReference>
<feature type="transmembrane region" description="Helical" evidence="14">
    <location>
        <begin position="590"/>
        <end position="608"/>
    </location>
</feature>
<keyword evidence="8" id="KW-0479">Metal-binding</keyword>
<comment type="caution">
    <text evidence="19">The sequence shown here is derived from an EMBL/GenBank/DDBJ whole genome shotgun (WGS) entry which is preliminary data.</text>
</comment>
<keyword evidence="20" id="KW-1185">Reference proteome</keyword>
<keyword evidence="9" id="KW-0201">Cytochrome c-type biogenesis</keyword>
<feature type="transmembrane region" description="Helical" evidence="14">
    <location>
        <begin position="315"/>
        <end position="336"/>
    </location>
</feature>
<keyword evidence="5" id="KW-0997">Cell inner membrane</keyword>
<dbReference type="Pfam" id="PF16327">
    <property type="entry name" value="CcmF_C"/>
    <property type="match status" value="1"/>
</dbReference>
<dbReference type="InterPro" id="IPR005616">
    <property type="entry name" value="CcmH/CycL/Ccl2/NrfF_N"/>
</dbReference>
<dbReference type="PANTHER" id="PTHR43653">
    <property type="entry name" value="CYTOCHROME C ASSEMBLY PROTEIN-RELATED"/>
    <property type="match status" value="1"/>
</dbReference>
<dbReference type="AlphaFoldDB" id="A0AA35QYP6"/>